<feature type="region of interest" description="Disordered" evidence="3">
    <location>
        <begin position="339"/>
        <end position="365"/>
    </location>
</feature>
<protein>
    <recommendedName>
        <fullName evidence="4">Tyr recombinase domain-containing protein</fullName>
    </recommendedName>
</protein>
<accession>A0A512JMV2</accession>
<dbReference type="InterPro" id="IPR013762">
    <property type="entry name" value="Integrase-like_cat_sf"/>
</dbReference>
<sequence length="365" mass="40325">MPAKLPLHLYRETTRHGRAVYYVRVGHGPRTRIAEDYDTDAFWDAYRAALTGKQPPKQQGPETGSLAWLIGKYVESAEWSELSAATRKQRHTVYRIIEGTAGTRPARGIQKNDILASRDHRRDKPHAANNYVKAMRGLFGWAMDRNYVPADPTKGVKLLAGKNDDAGFHAWTEDECARFEAKYPVGTRPRLAFDVLLYTGLCRGDAVRLGQPHVRNGEFTIRTEKTGAVVIAPILPQLAASIAATQTGELTFICTERGKPFTKESFGTWFGKICRAARCPGSAHGLRKAGARRAAEEGATEAQLNALFGWADGSRESATYTKTANRAKLAREARKSAIAEAEKRTSDPALSARKSRTSKKLRIIS</sequence>
<comment type="caution">
    <text evidence="5">The sequence shown here is derived from an EMBL/GenBank/DDBJ whole genome shotgun (WGS) entry which is preliminary data.</text>
</comment>
<evidence type="ECO:0000256" key="2">
    <source>
        <dbReference type="ARBA" id="ARBA00023172"/>
    </source>
</evidence>
<reference evidence="5 6" key="1">
    <citation type="submission" date="2019-07" db="EMBL/GenBank/DDBJ databases">
        <title>Whole genome shotgun sequence of Methylobacterium gnaphalii NBRC 107716.</title>
        <authorList>
            <person name="Hosoyama A."/>
            <person name="Uohara A."/>
            <person name="Ohji S."/>
            <person name="Ichikawa N."/>
        </authorList>
    </citation>
    <scope>NUCLEOTIDE SEQUENCE [LARGE SCALE GENOMIC DNA]</scope>
    <source>
        <strain evidence="5 6">NBRC 107716</strain>
    </source>
</reference>
<keyword evidence="1" id="KW-0238">DNA-binding</keyword>
<dbReference type="GO" id="GO:0015074">
    <property type="term" value="P:DNA integration"/>
    <property type="evidence" value="ECO:0007669"/>
    <property type="project" value="InterPro"/>
</dbReference>
<dbReference type="InterPro" id="IPR010998">
    <property type="entry name" value="Integrase_recombinase_N"/>
</dbReference>
<dbReference type="Pfam" id="PF00589">
    <property type="entry name" value="Phage_integrase"/>
    <property type="match status" value="1"/>
</dbReference>
<dbReference type="GO" id="GO:0003677">
    <property type="term" value="F:DNA binding"/>
    <property type="evidence" value="ECO:0007669"/>
    <property type="project" value="UniProtKB-KW"/>
</dbReference>
<keyword evidence="6" id="KW-1185">Reference proteome</keyword>
<dbReference type="AlphaFoldDB" id="A0A512JMV2"/>
<evidence type="ECO:0000313" key="6">
    <source>
        <dbReference type="Proteomes" id="UP000321750"/>
    </source>
</evidence>
<name>A0A512JMV2_9HYPH</name>
<proteinExistence type="predicted"/>
<feature type="domain" description="Tyr recombinase" evidence="4">
    <location>
        <begin position="166"/>
        <end position="334"/>
    </location>
</feature>
<dbReference type="InterPro" id="IPR011010">
    <property type="entry name" value="DNA_brk_join_enz"/>
</dbReference>
<organism evidence="5 6">
    <name type="scientific">Methylobacterium gnaphalii</name>
    <dbReference type="NCBI Taxonomy" id="1010610"/>
    <lineage>
        <taxon>Bacteria</taxon>
        <taxon>Pseudomonadati</taxon>
        <taxon>Pseudomonadota</taxon>
        <taxon>Alphaproteobacteria</taxon>
        <taxon>Hyphomicrobiales</taxon>
        <taxon>Methylobacteriaceae</taxon>
        <taxon>Methylobacterium</taxon>
    </lineage>
</organism>
<dbReference type="EMBL" id="BJZV01000017">
    <property type="protein sequence ID" value="GEP11262.1"/>
    <property type="molecule type" value="Genomic_DNA"/>
</dbReference>
<gene>
    <name evidence="5" type="ORF">MGN01_31070</name>
</gene>
<dbReference type="InterPro" id="IPR002104">
    <property type="entry name" value="Integrase_catalytic"/>
</dbReference>
<evidence type="ECO:0000259" key="4">
    <source>
        <dbReference type="PROSITE" id="PS51898"/>
    </source>
</evidence>
<evidence type="ECO:0000256" key="3">
    <source>
        <dbReference type="SAM" id="MobiDB-lite"/>
    </source>
</evidence>
<dbReference type="OrthoDB" id="7873969at2"/>
<feature type="compositionally biased region" description="Basic residues" evidence="3">
    <location>
        <begin position="353"/>
        <end position="365"/>
    </location>
</feature>
<evidence type="ECO:0000256" key="1">
    <source>
        <dbReference type="ARBA" id="ARBA00023125"/>
    </source>
</evidence>
<dbReference type="SUPFAM" id="SSF56349">
    <property type="entry name" value="DNA breaking-rejoining enzymes"/>
    <property type="match status" value="1"/>
</dbReference>
<dbReference type="Proteomes" id="UP000321750">
    <property type="component" value="Unassembled WGS sequence"/>
</dbReference>
<dbReference type="PROSITE" id="PS51898">
    <property type="entry name" value="TYR_RECOMBINASE"/>
    <property type="match status" value="1"/>
</dbReference>
<dbReference type="Gene3D" id="1.10.443.10">
    <property type="entry name" value="Intergrase catalytic core"/>
    <property type="match status" value="1"/>
</dbReference>
<dbReference type="GO" id="GO:0006310">
    <property type="term" value="P:DNA recombination"/>
    <property type="evidence" value="ECO:0007669"/>
    <property type="project" value="UniProtKB-KW"/>
</dbReference>
<evidence type="ECO:0000313" key="5">
    <source>
        <dbReference type="EMBL" id="GEP11262.1"/>
    </source>
</evidence>
<dbReference type="Gene3D" id="1.10.150.130">
    <property type="match status" value="1"/>
</dbReference>
<keyword evidence="2" id="KW-0233">DNA recombination</keyword>